<comment type="cofactor">
    <cofactor evidence="2">
        <name>Mg(2+)</name>
        <dbReference type="ChEBI" id="CHEBI:18420"/>
    </cofactor>
</comment>
<dbReference type="InterPro" id="IPR016185">
    <property type="entry name" value="PreATP-grasp_dom_sf"/>
</dbReference>
<comment type="similarity">
    <text evidence="6 16">Belongs to the D-alanine--D-alanine ligase family.</text>
</comment>
<feature type="domain" description="ATP-grasp" evidence="18">
    <location>
        <begin position="110"/>
        <end position="309"/>
    </location>
</feature>
<comment type="cofactor">
    <cofactor evidence="1">
        <name>Mn(2+)</name>
        <dbReference type="ChEBI" id="CHEBI:29035"/>
    </cofactor>
</comment>
<dbReference type="GO" id="GO:0008716">
    <property type="term" value="F:D-alanine-D-alanine ligase activity"/>
    <property type="evidence" value="ECO:0007669"/>
    <property type="project" value="UniProtKB-EC"/>
</dbReference>
<dbReference type="Gene3D" id="3.30.1490.20">
    <property type="entry name" value="ATP-grasp fold, A domain"/>
    <property type="match status" value="1"/>
</dbReference>
<keyword evidence="13 16" id="KW-0573">Peptidoglycan synthesis</keyword>
<comment type="subcellular location">
    <subcellularLocation>
        <location evidence="4 16">Cytoplasm</location>
    </subcellularLocation>
</comment>
<dbReference type="SUPFAM" id="SSF52440">
    <property type="entry name" value="PreATP-grasp domain"/>
    <property type="match status" value="1"/>
</dbReference>
<evidence type="ECO:0000259" key="18">
    <source>
        <dbReference type="PROSITE" id="PS50975"/>
    </source>
</evidence>
<evidence type="ECO:0000256" key="7">
    <source>
        <dbReference type="ARBA" id="ARBA00012216"/>
    </source>
</evidence>
<evidence type="ECO:0000256" key="2">
    <source>
        <dbReference type="ARBA" id="ARBA00001946"/>
    </source>
</evidence>
<evidence type="ECO:0000256" key="1">
    <source>
        <dbReference type="ARBA" id="ARBA00001936"/>
    </source>
</evidence>
<proteinExistence type="inferred from homology"/>
<comment type="pathway">
    <text evidence="5 16">Cell wall biogenesis; peptidoglycan biosynthesis.</text>
</comment>
<dbReference type="NCBIfam" id="TIGR01205">
    <property type="entry name" value="D_ala_D_alaTIGR"/>
    <property type="match status" value="1"/>
</dbReference>
<comment type="caution">
    <text evidence="19">The sequence shown here is derived from an EMBL/GenBank/DDBJ whole genome shotgun (WGS) entry which is preliminary data.</text>
</comment>
<dbReference type="PANTHER" id="PTHR23132">
    <property type="entry name" value="D-ALANINE--D-ALANINE LIGASE"/>
    <property type="match status" value="1"/>
</dbReference>
<dbReference type="Gene3D" id="3.40.50.20">
    <property type="match status" value="1"/>
</dbReference>
<dbReference type="RefSeq" id="WP_376919094.1">
    <property type="nucleotide sequence ID" value="NZ_JBHRSW010000006.1"/>
</dbReference>
<keyword evidence="9 16" id="KW-0436">Ligase</keyword>
<keyword evidence="20" id="KW-1185">Reference proteome</keyword>
<sequence>MLLGKYTPESFGKVAVLLGGESAEREVSLASGSAVLKSLHEAGIDAHGFDPAHRSICELVTDSFDRAFIILHGRGGEDGVIQGALQQLKISYTGTGVLGSALAMDKVLSKLVWSARNMPTADYRVLDKASFNPNECALILADLGGTVMVKPSREGSSIGMAKASNASSLQKAIEAAFAFDNDVLVESYIDGPEYTVSIVNGVALPSIRMTSPHDFYDYQAKYASDDTEYFCPSGLPVAQEQELGRLALTAFEMLSGAGWGRVDLMRDKHGKFYLLESNTAPGMTEKSLVPKAAAQAGMSFQELVVSILAQTFAND</sequence>
<dbReference type="InterPro" id="IPR011761">
    <property type="entry name" value="ATP-grasp"/>
</dbReference>
<dbReference type="Pfam" id="PF07478">
    <property type="entry name" value="Dala_Dala_lig_C"/>
    <property type="match status" value="1"/>
</dbReference>
<evidence type="ECO:0000256" key="9">
    <source>
        <dbReference type="ARBA" id="ARBA00022598"/>
    </source>
</evidence>
<keyword evidence="12 16" id="KW-0133">Cell shape</keyword>
<evidence type="ECO:0000256" key="16">
    <source>
        <dbReference type="HAMAP-Rule" id="MF_00047"/>
    </source>
</evidence>
<evidence type="ECO:0000313" key="19">
    <source>
        <dbReference type="EMBL" id="MFC3120955.1"/>
    </source>
</evidence>
<dbReference type="InterPro" id="IPR005905">
    <property type="entry name" value="D_ala_D_ala"/>
</dbReference>
<gene>
    <name evidence="16" type="primary">ddl</name>
    <name evidence="19" type="ORF">ACFOHL_04950</name>
</gene>
<keyword evidence="11 17" id="KW-0067">ATP-binding</keyword>
<evidence type="ECO:0000256" key="8">
    <source>
        <dbReference type="ARBA" id="ARBA00022490"/>
    </source>
</evidence>
<dbReference type="InterPro" id="IPR013815">
    <property type="entry name" value="ATP_grasp_subdomain_1"/>
</dbReference>
<evidence type="ECO:0000256" key="11">
    <source>
        <dbReference type="ARBA" id="ARBA00022840"/>
    </source>
</evidence>
<dbReference type="Gene3D" id="3.30.470.20">
    <property type="entry name" value="ATP-grasp fold, B domain"/>
    <property type="match status" value="1"/>
</dbReference>
<evidence type="ECO:0000256" key="14">
    <source>
        <dbReference type="ARBA" id="ARBA00023316"/>
    </source>
</evidence>
<dbReference type="PROSITE" id="PS50975">
    <property type="entry name" value="ATP_GRASP"/>
    <property type="match status" value="1"/>
</dbReference>
<evidence type="ECO:0000256" key="10">
    <source>
        <dbReference type="ARBA" id="ARBA00022741"/>
    </source>
</evidence>
<dbReference type="HAMAP" id="MF_00047">
    <property type="entry name" value="Dala_Dala_lig"/>
    <property type="match status" value="1"/>
</dbReference>
<keyword evidence="14 16" id="KW-0961">Cell wall biogenesis/degradation</keyword>
<evidence type="ECO:0000256" key="4">
    <source>
        <dbReference type="ARBA" id="ARBA00004496"/>
    </source>
</evidence>
<dbReference type="EC" id="6.3.2.4" evidence="7 16"/>
<dbReference type="PROSITE" id="PS00843">
    <property type="entry name" value="DALA_DALA_LIGASE_1"/>
    <property type="match status" value="1"/>
</dbReference>
<evidence type="ECO:0000313" key="20">
    <source>
        <dbReference type="Proteomes" id="UP001595478"/>
    </source>
</evidence>
<dbReference type="InterPro" id="IPR000291">
    <property type="entry name" value="D-Ala_lig_Van_CS"/>
</dbReference>
<dbReference type="Proteomes" id="UP001595478">
    <property type="component" value="Unassembled WGS sequence"/>
</dbReference>
<evidence type="ECO:0000256" key="15">
    <source>
        <dbReference type="ARBA" id="ARBA00047614"/>
    </source>
</evidence>
<organism evidence="19 20">
    <name type="scientific">Agaribacter flavus</name>
    <dbReference type="NCBI Taxonomy" id="1902781"/>
    <lineage>
        <taxon>Bacteria</taxon>
        <taxon>Pseudomonadati</taxon>
        <taxon>Pseudomonadota</taxon>
        <taxon>Gammaproteobacteria</taxon>
        <taxon>Alteromonadales</taxon>
        <taxon>Alteromonadaceae</taxon>
        <taxon>Agaribacter</taxon>
    </lineage>
</organism>
<comment type="function">
    <text evidence="3 16">Cell wall formation.</text>
</comment>
<dbReference type="InterPro" id="IPR011095">
    <property type="entry name" value="Dala_Dala_lig_C"/>
</dbReference>
<name>A0ABV7FPT9_9ALTE</name>
<evidence type="ECO:0000256" key="6">
    <source>
        <dbReference type="ARBA" id="ARBA00010871"/>
    </source>
</evidence>
<evidence type="ECO:0000256" key="12">
    <source>
        <dbReference type="ARBA" id="ARBA00022960"/>
    </source>
</evidence>
<dbReference type="SUPFAM" id="SSF56059">
    <property type="entry name" value="Glutathione synthetase ATP-binding domain-like"/>
    <property type="match status" value="1"/>
</dbReference>
<reference evidence="20" key="1">
    <citation type="journal article" date="2019" name="Int. J. Syst. Evol. Microbiol.">
        <title>The Global Catalogue of Microorganisms (GCM) 10K type strain sequencing project: providing services to taxonomists for standard genome sequencing and annotation.</title>
        <authorList>
            <consortium name="The Broad Institute Genomics Platform"/>
            <consortium name="The Broad Institute Genome Sequencing Center for Infectious Disease"/>
            <person name="Wu L."/>
            <person name="Ma J."/>
        </authorList>
    </citation>
    <scope>NUCLEOTIDE SEQUENCE [LARGE SCALE GENOMIC DNA]</scope>
    <source>
        <strain evidence="20">KCTC 52473</strain>
    </source>
</reference>
<evidence type="ECO:0000256" key="13">
    <source>
        <dbReference type="ARBA" id="ARBA00022984"/>
    </source>
</evidence>
<evidence type="ECO:0000256" key="5">
    <source>
        <dbReference type="ARBA" id="ARBA00004752"/>
    </source>
</evidence>
<dbReference type="PANTHER" id="PTHR23132:SF23">
    <property type="entry name" value="D-ALANINE--D-ALANINE LIGASE B"/>
    <property type="match status" value="1"/>
</dbReference>
<comment type="catalytic activity">
    <reaction evidence="15 16">
        <text>2 D-alanine + ATP = D-alanyl-D-alanine + ADP + phosphate + H(+)</text>
        <dbReference type="Rhea" id="RHEA:11224"/>
        <dbReference type="ChEBI" id="CHEBI:15378"/>
        <dbReference type="ChEBI" id="CHEBI:30616"/>
        <dbReference type="ChEBI" id="CHEBI:43474"/>
        <dbReference type="ChEBI" id="CHEBI:57416"/>
        <dbReference type="ChEBI" id="CHEBI:57822"/>
        <dbReference type="ChEBI" id="CHEBI:456216"/>
        <dbReference type="EC" id="6.3.2.4"/>
    </reaction>
</comment>
<dbReference type="EMBL" id="JBHRSW010000006">
    <property type="protein sequence ID" value="MFC3120955.1"/>
    <property type="molecule type" value="Genomic_DNA"/>
</dbReference>
<accession>A0ABV7FPT9</accession>
<keyword evidence="10 17" id="KW-0547">Nucleotide-binding</keyword>
<keyword evidence="8 16" id="KW-0963">Cytoplasm</keyword>
<dbReference type="PIRSF" id="PIRSF039102">
    <property type="entry name" value="Ddl/VanB"/>
    <property type="match status" value="1"/>
</dbReference>
<dbReference type="NCBIfam" id="NF002378">
    <property type="entry name" value="PRK01372.1"/>
    <property type="match status" value="1"/>
</dbReference>
<evidence type="ECO:0000256" key="3">
    <source>
        <dbReference type="ARBA" id="ARBA00003921"/>
    </source>
</evidence>
<protein>
    <recommendedName>
        <fullName evidence="7 16">D-alanine--D-alanine ligase</fullName>
        <ecNumber evidence="7 16">6.3.2.4</ecNumber>
    </recommendedName>
    <alternativeName>
        <fullName evidence="16">D-Ala-D-Ala ligase</fullName>
    </alternativeName>
    <alternativeName>
        <fullName evidence="16">D-alanylalanine synthetase</fullName>
    </alternativeName>
</protein>
<evidence type="ECO:0000256" key="17">
    <source>
        <dbReference type="PROSITE-ProRule" id="PRU00409"/>
    </source>
</evidence>